<sequence length="29" mass="3534">MLPLLTGLDLPIIFYYLKVYLRPDLLRFH</sequence>
<feature type="non-terminal residue" evidence="1">
    <location>
        <position position="29"/>
    </location>
</feature>
<dbReference type="AlphaFoldDB" id="A0A6V8NLR6"/>
<reference evidence="1 2" key="1">
    <citation type="journal article" date="2020" name="Front. Microbiol.">
        <title>Single-cell genomics of novel Actinobacteria with the Wood-Ljungdahl pathway discovered in a serpentinizing system.</title>
        <authorList>
            <person name="Merino N."/>
            <person name="Kawai M."/>
            <person name="Boyd E.S."/>
            <person name="Colman D.R."/>
            <person name="McGlynn S.E."/>
            <person name="Nealson K.H."/>
            <person name="Kurokawa K."/>
            <person name="Hongoh Y."/>
        </authorList>
    </citation>
    <scope>NUCLEOTIDE SEQUENCE [LARGE SCALE GENOMIC DNA]</scope>
    <source>
        <strain evidence="1 2">S03</strain>
    </source>
</reference>
<evidence type="ECO:0000313" key="2">
    <source>
        <dbReference type="Proteomes" id="UP000574717"/>
    </source>
</evidence>
<dbReference type="EMBL" id="BLRU01000321">
    <property type="protein sequence ID" value="GFP20250.1"/>
    <property type="molecule type" value="Genomic_DNA"/>
</dbReference>
<organism evidence="1 2">
    <name type="scientific">Candidatus Hakubella thermalkaliphila</name>
    <dbReference type="NCBI Taxonomy" id="2754717"/>
    <lineage>
        <taxon>Bacteria</taxon>
        <taxon>Bacillati</taxon>
        <taxon>Actinomycetota</taxon>
        <taxon>Actinomycetota incertae sedis</taxon>
        <taxon>Candidatus Hakubellales</taxon>
        <taxon>Candidatus Hakubellaceae</taxon>
        <taxon>Candidatus Hakubella</taxon>
    </lineage>
</organism>
<comment type="caution">
    <text evidence="1">The sequence shown here is derived from an EMBL/GenBank/DDBJ whole genome shotgun (WGS) entry which is preliminary data.</text>
</comment>
<dbReference type="Proteomes" id="UP000574717">
    <property type="component" value="Unassembled WGS sequence"/>
</dbReference>
<protein>
    <submittedName>
        <fullName evidence="1">Uncharacterized protein</fullName>
    </submittedName>
</protein>
<name>A0A6V8NLR6_9ACTN</name>
<evidence type="ECO:0000313" key="1">
    <source>
        <dbReference type="EMBL" id="GFP20250.1"/>
    </source>
</evidence>
<proteinExistence type="predicted"/>
<accession>A0A6V8NLR6</accession>
<gene>
    <name evidence="1" type="ORF">HKBW3S03_01752</name>
</gene>